<evidence type="ECO:0000313" key="3">
    <source>
        <dbReference type="Proteomes" id="UP000002630"/>
    </source>
</evidence>
<dbReference type="Proteomes" id="UP000002630">
    <property type="component" value="Unassembled WGS sequence"/>
</dbReference>
<accession>D7FYE4</accession>
<reference evidence="2 3" key="1">
    <citation type="journal article" date="2010" name="Nature">
        <title>The Ectocarpus genome and the independent evolution of multicellularity in brown algae.</title>
        <authorList>
            <person name="Cock J.M."/>
            <person name="Sterck L."/>
            <person name="Rouze P."/>
            <person name="Scornet D."/>
            <person name="Allen A.E."/>
            <person name="Amoutzias G."/>
            <person name="Anthouard V."/>
            <person name="Artiguenave F."/>
            <person name="Aury J.M."/>
            <person name="Badger J.H."/>
            <person name="Beszteri B."/>
            <person name="Billiau K."/>
            <person name="Bonnet E."/>
            <person name="Bothwell J.H."/>
            <person name="Bowler C."/>
            <person name="Boyen C."/>
            <person name="Brownlee C."/>
            <person name="Carrano C.J."/>
            <person name="Charrier B."/>
            <person name="Cho G.Y."/>
            <person name="Coelho S.M."/>
            <person name="Collen J."/>
            <person name="Corre E."/>
            <person name="Da Silva C."/>
            <person name="Delage L."/>
            <person name="Delaroque N."/>
            <person name="Dittami S.M."/>
            <person name="Doulbeau S."/>
            <person name="Elias M."/>
            <person name="Farnham G."/>
            <person name="Gachon C.M."/>
            <person name="Gschloessl B."/>
            <person name="Heesch S."/>
            <person name="Jabbari K."/>
            <person name="Jubin C."/>
            <person name="Kawai H."/>
            <person name="Kimura K."/>
            <person name="Kloareg B."/>
            <person name="Kupper F.C."/>
            <person name="Lang D."/>
            <person name="Le Bail A."/>
            <person name="Leblanc C."/>
            <person name="Lerouge P."/>
            <person name="Lohr M."/>
            <person name="Lopez P.J."/>
            <person name="Martens C."/>
            <person name="Maumus F."/>
            <person name="Michel G."/>
            <person name="Miranda-Saavedra D."/>
            <person name="Morales J."/>
            <person name="Moreau H."/>
            <person name="Motomura T."/>
            <person name="Nagasato C."/>
            <person name="Napoli C.A."/>
            <person name="Nelson D.R."/>
            <person name="Nyvall-Collen P."/>
            <person name="Peters A.F."/>
            <person name="Pommier C."/>
            <person name="Potin P."/>
            <person name="Poulain J."/>
            <person name="Quesneville H."/>
            <person name="Read B."/>
            <person name="Rensing S.A."/>
            <person name="Ritter A."/>
            <person name="Rousvoal S."/>
            <person name="Samanta M."/>
            <person name="Samson G."/>
            <person name="Schroeder D.C."/>
            <person name="Segurens B."/>
            <person name="Strittmatter M."/>
            <person name="Tonon T."/>
            <person name="Tregear J.W."/>
            <person name="Valentin K."/>
            <person name="von Dassow P."/>
            <person name="Yamagishi T."/>
            <person name="Van de Peer Y."/>
            <person name="Wincker P."/>
        </authorList>
    </citation>
    <scope>NUCLEOTIDE SEQUENCE [LARGE SCALE GENOMIC DNA]</scope>
    <source>
        <strain evidence="3">Ec32 / CCAP1310/4</strain>
    </source>
</reference>
<dbReference type="EMBL" id="FN649760">
    <property type="protein sequence ID" value="CBJ32486.1"/>
    <property type="molecule type" value="Genomic_DNA"/>
</dbReference>
<keyword evidence="1" id="KW-0812">Transmembrane</keyword>
<protein>
    <submittedName>
        <fullName evidence="2">Uncharacterized protein</fullName>
    </submittedName>
</protein>
<dbReference type="OrthoDB" id="10625551at2759"/>
<name>D7FYE4_ECTSI</name>
<keyword evidence="3" id="KW-1185">Reference proteome</keyword>
<evidence type="ECO:0000313" key="2">
    <source>
        <dbReference type="EMBL" id="CBJ32486.1"/>
    </source>
</evidence>
<keyword evidence="1" id="KW-1133">Transmembrane helix</keyword>
<keyword evidence="1" id="KW-0472">Membrane</keyword>
<feature type="transmembrane region" description="Helical" evidence="1">
    <location>
        <begin position="25"/>
        <end position="43"/>
    </location>
</feature>
<evidence type="ECO:0000256" key="1">
    <source>
        <dbReference type="SAM" id="Phobius"/>
    </source>
</evidence>
<organism evidence="2 3">
    <name type="scientific">Ectocarpus siliculosus</name>
    <name type="common">Brown alga</name>
    <name type="synonym">Conferva siliculosa</name>
    <dbReference type="NCBI Taxonomy" id="2880"/>
    <lineage>
        <taxon>Eukaryota</taxon>
        <taxon>Sar</taxon>
        <taxon>Stramenopiles</taxon>
        <taxon>Ochrophyta</taxon>
        <taxon>PX clade</taxon>
        <taxon>Phaeophyceae</taxon>
        <taxon>Ectocarpales</taxon>
        <taxon>Ectocarpaceae</taxon>
        <taxon>Ectocarpus</taxon>
    </lineage>
</organism>
<proteinExistence type="predicted"/>
<dbReference type="AlphaFoldDB" id="D7FYE4"/>
<dbReference type="InParanoid" id="D7FYE4"/>
<sequence length="57" mass="6472">MPNGDGAYVRLLAGSREVLPVVQRATLKCFMFLVFLLGARMIWTATLRVEYYAYLSV</sequence>
<gene>
    <name evidence="2" type="ORF">Esi_0342_0021</name>
</gene>